<organism evidence="2 3">
    <name type="scientific">Faecalibacterium wellingii</name>
    <dbReference type="NCBI Taxonomy" id="2929491"/>
    <lineage>
        <taxon>Bacteria</taxon>
        <taxon>Bacillati</taxon>
        <taxon>Bacillota</taxon>
        <taxon>Clostridia</taxon>
        <taxon>Eubacteriales</taxon>
        <taxon>Oscillospiraceae</taxon>
        <taxon>Faecalibacterium</taxon>
    </lineage>
</organism>
<dbReference type="GO" id="GO:0016787">
    <property type="term" value="F:hydrolase activity"/>
    <property type="evidence" value="ECO:0007669"/>
    <property type="project" value="UniProtKB-KW"/>
</dbReference>
<dbReference type="AlphaFoldDB" id="A0AB35Y6R9"/>
<accession>A0AB35Y6R9</accession>
<comment type="caution">
    <text evidence="2">The sequence shown here is derived from an EMBL/GenBank/DDBJ whole genome shotgun (WGS) entry which is preliminary data.</text>
</comment>
<proteinExistence type="predicted"/>
<dbReference type="Pfam" id="PF12697">
    <property type="entry name" value="Abhydrolase_6"/>
    <property type="match status" value="1"/>
</dbReference>
<protein>
    <submittedName>
        <fullName evidence="2">Alpha/beta hydrolase</fullName>
    </submittedName>
</protein>
<dbReference type="Proteomes" id="UP001373196">
    <property type="component" value="Unassembled WGS sequence"/>
</dbReference>
<evidence type="ECO:0000313" key="2">
    <source>
        <dbReference type="EMBL" id="MEJ5197090.1"/>
    </source>
</evidence>
<dbReference type="InterPro" id="IPR000073">
    <property type="entry name" value="AB_hydrolase_1"/>
</dbReference>
<dbReference type="Gene3D" id="3.40.50.1820">
    <property type="entry name" value="alpha/beta hydrolase"/>
    <property type="match status" value="1"/>
</dbReference>
<evidence type="ECO:0000259" key="1">
    <source>
        <dbReference type="Pfam" id="PF12697"/>
    </source>
</evidence>
<dbReference type="EMBL" id="JBBFGL010000017">
    <property type="protein sequence ID" value="MEJ5197090.1"/>
    <property type="molecule type" value="Genomic_DNA"/>
</dbReference>
<reference evidence="2" key="1">
    <citation type="submission" date="2024-03" db="EMBL/GenBank/DDBJ databases">
        <authorList>
            <person name="Plomp N."/>
            <person name="Harmsen H.J."/>
        </authorList>
    </citation>
    <scope>NUCLEOTIDE SEQUENCE</scope>
    <source>
        <strain evidence="2">HTF-128</strain>
    </source>
</reference>
<sequence length="265" mass="30484">MRVLEYGKEHKKTLLFLPCTAEPEWAFADSVVLLAQDYHVVQIVYDGHGETGEDFISVETTVDEVTDWLQAHSITRLNAAYGCSLGGACLTRFLALGKIPVERAVIDAGITPYRMPLILRRLACLRDELGFRLIAKNRKVLEAVYPPERWTLPGRDPVKEYDALAAYLKTYSKRTVRNIFWSANNYTLPTKPAETGCRITYWYGEEEKQARHSNAGFIKQYFPRVELHEISKMDHAELVMMYPQEFYRRIVEFLTHTSAAQNERG</sequence>
<keyword evidence="2" id="KW-0378">Hydrolase</keyword>
<gene>
    <name evidence="2" type="ORF">WF834_13115</name>
</gene>
<name>A0AB35Y6R9_9FIRM</name>
<dbReference type="SUPFAM" id="SSF53474">
    <property type="entry name" value="alpha/beta-Hydrolases"/>
    <property type="match status" value="1"/>
</dbReference>
<feature type="domain" description="AB hydrolase-1" evidence="1">
    <location>
        <begin position="14"/>
        <end position="248"/>
    </location>
</feature>
<evidence type="ECO:0000313" key="3">
    <source>
        <dbReference type="Proteomes" id="UP001373196"/>
    </source>
</evidence>
<dbReference type="InterPro" id="IPR029058">
    <property type="entry name" value="AB_hydrolase_fold"/>
</dbReference>